<sequence>MVPDGPLIPGKKQRRGRPSVRSIRQKKSAGRSFLKLSDDTLILPRTTAAIKEGIVIAKEEDEMGGEIPEAQKRHGLIKGKTVRMVGRLRIMQFVGEDEYGKVIEKLRFAVFIPDGRIITCSMGLFSSEQEALSLARSPDNEDVF</sequence>
<reference evidence="2 3" key="1">
    <citation type="journal article" date="2009" name="Appl. Environ. Microbiol.">
        <title>Community genomic and proteomic analyses of chemoautotrophic iron-oxidizing "Leptospirillum rubarum" (Group II) and "Leptospirillum ferrodiazotrophum" (Group III) bacteria in acid mine drainage biofilms.</title>
        <authorList>
            <person name="Goltsman D.S."/>
            <person name="Denef V.J."/>
            <person name="Singer S.W."/>
            <person name="VerBerkmoes N.C."/>
            <person name="Lefsrud M."/>
            <person name="Mueller R.S."/>
            <person name="Dick G.J."/>
            <person name="Sun C.L."/>
            <person name="Wheeler K.E."/>
            <person name="Zemla A."/>
            <person name="Baker B.J."/>
            <person name="Hauser L."/>
            <person name="Land M."/>
            <person name="Shah M.B."/>
            <person name="Thelen M.P."/>
            <person name="Hettich R.L."/>
            <person name="Banfield J.F."/>
        </authorList>
    </citation>
    <scope>NUCLEOTIDE SEQUENCE [LARGE SCALE GENOMIC DNA]</scope>
</reference>
<name>C6HXC9_9BACT</name>
<keyword evidence="3" id="KW-1185">Reference proteome</keyword>
<dbReference type="Proteomes" id="UP000009374">
    <property type="component" value="Unassembled WGS sequence"/>
</dbReference>
<proteinExistence type="predicted"/>
<feature type="compositionally biased region" description="Basic residues" evidence="1">
    <location>
        <begin position="11"/>
        <end position="28"/>
    </location>
</feature>
<feature type="region of interest" description="Disordered" evidence="1">
    <location>
        <begin position="1"/>
        <end position="28"/>
    </location>
</feature>
<organism evidence="2 3">
    <name type="scientific">Leptospirillum ferrodiazotrophum</name>
    <dbReference type="NCBI Taxonomy" id="412449"/>
    <lineage>
        <taxon>Bacteria</taxon>
        <taxon>Pseudomonadati</taxon>
        <taxon>Nitrospirota</taxon>
        <taxon>Nitrospiria</taxon>
        <taxon>Nitrospirales</taxon>
        <taxon>Nitrospiraceae</taxon>
        <taxon>Leptospirillum</taxon>
    </lineage>
</organism>
<protein>
    <submittedName>
        <fullName evidence="2">Uncharacterized protein</fullName>
    </submittedName>
</protein>
<dbReference type="AlphaFoldDB" id="C6HXC9"/>
<gene>
    <name evidence="2" type="ORF">UBAL3_92050051</name>
</gene>
<accession>C6HXC9</accession>
<evidence type="ECO:0000256" key="1">
    <source>
        <dbReference type="SAM" id="MobiDB-lite"/>
    </source>
</evidence>
<evidence type="ECO:0000313" key="2">
    <source>
        <dbReference type="EMBL" id="EES52681.1"/>
    </source>
</evidence>
<dbReference type="EMBL" id="GG693873">
    <property type="protein sequence ID" value="EES52681.1"/>
    <property type="molecule type" value="Genomic_DNA"/>
</dbReference>
<evidence type="ECO:0000313" key="3">
    <source>
        <dbReference type="Proteomes" id="UP000009374"/>
    </source>
</evidence>